<dbReference type="PATRIC" id="fig|1121307.3.peg.1436"/>
<dbReference type="PANTHER" id="PTHR30151:SF0">
    <property type="entry name" value="ABC TRANSPORTER PERMEASE PROTEIN MJ0413-RELATED"/>
    <property type="match status" value="1"/>
</dbReference>
<dbReference type="Pfam" id="PF00528">
    <property type="entry name" value="BPD_transp_1"/>
    <property type="match status" value="1"/>
</dbReference>
<evidence type="ECO:0000256" key="6">
    <source>
        <dbReference type="ARBA" id="ARBA00023136"/>
    </source>
</evidence>
<feature type="transmembrane region" description="Helical" evidence="7">
    <location>
        <begin position="109"/>
        <end position="128"/>
    </location>
</feature>
<feature type="transmembrane region" description="Helical" evidence="7">
    <location>
        <begin position="75"/>
        <end position="97"/>
    </location>
</feature>
<comment type="caution">
    <text evidence="9">The sequence shown here is derived from an EMBL/GenBank/DDBJ whole genome shotgun (WGS) entry which is preliminary data.</text>
</comment>
<dbReference type="AlphaFoldDB" id="A0A0J8D6W3"/>
<evidence type="ECO:0000256" key="5">
    <source>
        <dbReference type="ARBA" id="ARBA00022989"/>
    </source>
</evidence>
<dbReference type="EMBL" id="LFVU01000026">
    <property type="protein sequence ID" value="KMT21815.1"/>
    <property type="molecule type" value="Genomic_DNA"/>
</dbReference>
<evidence type="ECO:0000256" key="7">
    <source>
        <dbReference type="RuleBase" id="RU363032"/>
    </source>
</evidence>
<evidence type="ECO:0000256" key="4">
    <source>
        <dbReference type="ARBA" id="ARBA00022692"/>
    </source>
</evidence>
<evidence type="ECO:0000259" key="8">
    <source>
        <dbReference type="PROSITE" id="PS50928"/>
    </source>
</evidence>
<evidence type="ECO:0000256" key="3">
    <source>
        <dbReference type="ARBA" id="ARBA00022475"/>
    </source>
</evidence>
<feature type="transmembrane region" description="Helical" evidence="7">
    <location>
        <begin position="134"/>
        <end position="154"/>
    </location>
</feature>
<organism evidence="9 10">
    <name type="scientific">Clostridium cylindrosporum DSM 605</name>
    <dbReference type="NCBI Taxonomy" id="1121307"/>
    <lineage>
        <taxon>Bacteria</taxon>
        <taxon>Bacillati</taxon>
        <taxon>Bacillota</taxon>
        <taxon>Clostridia</taxon>
        <taxon>Eubacteriales</taxon>
        <taxon>Clostridiaceae</taxon>
        <taxon>Clostridium</taxon>
    </lineage>
</organism>
<keyword evidence="6 7" id="KW-0472">Membrane</keyword>
<feature type="transmembrane region" description="Helical" evidence="7">
    <location>
        <begin position="197"/>
        <end position="218"/>
    </location>
</feature>
<gene>
    <name evidence="9" type="primary">tauC</name>
    <name evidence="9" type="ORF">CLCY_3c00820</name>
</gene>
<feature type="domain" description="ABC transmembrane type-1" evidence="8">
    <location>
        <begin position="68"/>
        <end position="248"/>
    </location>
</feature>
<keyword evidence="3" id="KW-1003">Cell membrane</keyword>
<dbReference type="RefSeq" id="WP_048570471.1">
    <property type="nucleotide sequence ID" value="NZ_LFVU01000026.1"/>
</dbReference>
<accession>A0A0J8D6W3</accession>
<comment type="subcellular location">
    <subcellularLocation>
        <location evidence="1 7">Cell membrane</location>
        <topology evidence="1 7">Multi-pass membrane protein</topology>
    </subcellularLocation>
</comment>
<feature type="transmembrane region" description="Helical" evidence="7">
    <location>
        <begin position="12"/>
        <end position="30"/>
    </location>
</feature>
<dbReference type="InterPro" id="IPR035906">
    <property type="entry name" value="MetI-like_sf"/>
</dbReference>
<protein>
    <submittedName>
        <fullName evidence="9">Taurine transport system permease protein TauC</fullName>
    </submittedName>
</protein>
<dbReference type="PROSITE" id="PS50928">
    <property type="entry name" value="ABC_TM1"/>
    <property type="match status" value="1"/>
</dbReference>
<evidence type="ECO:0000313" key="9">
    <source>
        <dbReference type="EMBL" id="KMT21815.1"/>
    </source>
</evidence>
<dbReference type="GO" id="GO:0005886">
    <property type="term" value="C:plasma membrane"/>
    <property type="evidence" value="ECO:0007669"/>
    <property type="project" value="UniProtKB-SubCell"/>
</dbReference>
<evidence type="ECO:0000256" key="2">
    <source>
        <dbReference type="ARBA" id="ARBA00022448"/>
    </source>
</evidence>
<dbReference type="PANTHER" id="PTHR30151">
    <property type="entry name" value="ALKANE SULFONATE ABC TRANSPORTER-RELATED, MEMBRANE SUBUNIT"/>
    <property type="match status" value="1"/>
</dbReference>
<dbReference type="FunFam" id="1.10.3720.10:FF:000003">
    <property type="entry name" value="Aliphatic sulfonate ABC transporter permease"/>
    <property type="match status" value="1"/>
</dbReference>
<evidence type="ECO:0000256" key="1">
    <source>
        <dbReference type="ARBA" id="ARBA00004651"/>
    </source>
</evidence>
<reference evidence="9 10" key="1">
    <citation type="submission" date="2015-06" db="EMBL/GenBank/DDBJ databases">
        <title>Draft genome sequence of the purine-degrading Clostridium cylindrosporum HC-1 (DSM 605).</title>
        <authorList>
            <person name="Poehlein A."/>
            <person name="Schiel-Bengelsdorf B."/>
            <person name="Bengelsdorf F."/>
            <person name="Daniel R."/>
            <person name="Duerre P."/>
        </authorList>
    </citation>
    <scope>NUCLEOTIDE SEQUENCE [LARGE SCALE GENOMIC DNA]</scope>
    <source>
        <strain evidence="9 10">DSM 605</strain>
    </source>
</reference>
<dbReference type="Proteomes" id="UP000036756">
    <property type="component" value="Unassembled WGS sequence"/>
</dbReference>
<dbReference type="GO" id="GO:0042918">
    <property type="term" value="P:alkanesulfonate transmembrane transport"/>
    <property type="evidence" value="ECO:0007669"/>
    <property type="project" value="UniProtKB-ARBA"/>
</dbReference>
<dbReference type="STRING" id="1121307.CLCY_3c00820"/>
<keyword evidence="10" id="KW-1185">Reference proteome</keyword>
<dbReference type="OrthoDB" id="9796361at2"/>
<dbReference type="InterPro" id="IPR000515">
    <property type="entry name" value="MetI-like"/>
</dbReference>
<feature type="transmembrane region" description="Helical" evidence="7">
    <location>
        <begin position="224"/>
        <end position="244"/>
    </location>
</feature>
<sequence length="262" mass="28745">MDKLSKRNGTFERVLTLSTVLIIIAIWYITTKLNLVSDTLVPSPGKVIKAFIEVLQNGYKGSSLLTHLGVSMERLLIAFILAGITAIPLGLLSGYNSKIRAILEPIIEFYRPLPPLAYYTLLVLWMGIDNSSKIALLYLASFAPIFISCMSAVLKVKKDYISSADTLGASRSQVFAHVIFPSCLPDIFLGLRTAIGVSYTTLVAAEMVAAVSGIGWMVLDASKFLRSDIIFVGIIIMGLTGILLDRIIRYIEIKVVPWKGKE</sequence>
<keyword evidence="5 7" id="KW-1133">Transmembrane helix</keyword>
<keyword evidence="4 7" id="KW-0812">Transmembrane</keyword>
<dbReference type="Gene3D" id="1.10.3720.10">
    <property type="entry name" value="MetI-like"/>
    <property type="match status" value="1"/>
</dbReference>
<keyword evidence="2 7" id="KW-0813">Transport</keyword>
<evidence type="ECO:0000313" key="10">
    <source>
        <dbReference type="Proteomes" id="UP000036756"/>
    </source>
</evidence>
<dbReference type="CDD" id="cd06261">
    <property type="entry name" value="TM_PBP2"/>
    <property type="match status" value="1"/>
</dbReference>
<name>A0A0J8D6W3_CLOCY</name>
<comment type="similarity">
    <text evidence="7">Belongs to the binding-protein-dependent transport system permease family.</text>
</comment>
<proteinExistence type="inferred from homology"/>
<dbReference type="SUPFAM" id="SSF161098">
    <property type="entry name" value="MetI-like"/>
    <property type="match status" value="1"/>
</dbReference>